<dbReference type="Gene3D" id="3.90.1150.10">
    <property type="entry name" value="Aspartate Aminotransferase, domain 1"/>
    <property type="match status" value="1"/>
</dbReference>
<feature type="domain" description="Aminotransferase class V" evidence="1">
    <location>
        <begin position="44"/>
        <end position="283"/>
    </location>
</feature>
<dbReference type="Pfam" id="PF00266">
    <property type="entry name" value="Aminotran_5"/>
    <property type="match status" value="1"/>
</dbReference>
<protein>
    <submittedName>
        <fullName evidence="2">Selenocysteine lyase/cysteine desulfurase</fullName>
    </submittedName>
</protein>
<dbReference type="AlphaFoldDB" id="A0A7W7CLE2"/>
<dbReference type="Gene3D" id="3.40.640.10">
    <property type="entry name" value="Type I PLP-dependent aspartate aminotransferase-like (Major domain)"/>
    <property type="match status" value="1"/>
</dbReference>
<dbReference type="InterPro" id="IPR000192">
    <property type="entry name" value="Aminotrans_V_dom"/>
</dbReference>
<reference evidence="2 3" key="1">
    <citation type="submission" date="2020-08" db="EMBL/GenBank/DDBJ databases">
        <title>Sequencing the genomes of 1000 actinobacteria strains.</title>
        <authorList>
            <person name="Klenk H.-P."/>
        </authorList>
    </citation>
    <scope>NUCLEOTIDE SEQUENCE [LARGE SCALE GENOMIC DNA]</scope>
    <source>
        <strain evidence="2 3">DSM 44230</strain>
    </source>
</reference>
<dbReference type="InterPro" id="IPR015424">
    <property type="entry name" value="PyrdxlP-dep_Trfase"/>
</dbReference>
<evidence type="ECO:0000313" key="2">
    <source>
        <dbReference type="EMBL" id="MBB4681918.1"/>
    </source>
</evidence>
<sequence length="343" mass="36104">MRPTPGHNFEAPIGYLNTASIGIPPTFAADALTDSITRWRTGADTAPDFDAQVTRARAGFAALVGVPPGQVASGASVSQLIALVAGSIPDGTRVLTLSDDFTSVTFPFAAQAHRGITVTEVDPDKLLSTVEQFDLVAVSLVQSSTGSVLDADALREATSAAGVPVLLDVSQAAGWMPLSLGWADWVVGAAYKWLLSPRGAAWLAVRPDALERTLPLAANWYAGEDPWASIYGLPLRLANDARRLDLSPAWFAQVGAAAAIPWLAGLDLGAIRDHCVGLVDAVRRELGLQGNGSAITSLELTTEQVRRLRAAGVRFSMRAGRARLSFHLYNTAADVDLVLGALT</sequence>
<accession>A0A7W7CLE2</accession>
<dbReference type="PANTHER" id="PTHR43586">
    <property type="entry name" value="CYSTEINE DESULFURASE"/>
    <property type="match status" value="1"/>
</dbReference>
<comment type="caution">
    <text evidence="2">The sequence shown here is derived from an EMBL/GenBank/DDBJ whole genome shotgun (WGS) entry which is preliminary data.</text>
</comment>
<name>A0A7W7CLE2_9PSEU</name>
<dbReference type="InterPro" id="IPR015422">
    <property type="entry name" value="PyrdxlP-dep_Trfase_small"/>
</dbReference>
<dbReference type="SUPFAM" id="SSF53383">
    <property type="entry name" value="PLP-dependent transferases"/>
    <property type="match status" value="1"/>
</dbReference>
<organism evidence="2 3">
    <name type="scientific">Crossiella cryophila</name>
    <dbReference type="NCBI Taxonomy" id="43355"/>
    <lineage>
        <taxon>Bacteria</taxon>
        <taxon>Bacillati</taxon>
        <taxon>Actinomycetota</taxon>
        <taxon>Actinomycetes</taxon>
        <taxon>Pseudonocardiales</taxon>
        <taxon>Pseudonocardiaceae</taxon>
        <taxon>Crossiella</taxon>
    </lineage>
</organism>
<evidence type="ECO:0000259" key="1">
    <source>
        <dbReference type="Pfam" id="PF00266"/>
    </source>
</evidence>
<keyword evidence="2" id="KW-0456">Lyase</keyword>
<evidence type="ECO:0000313" key="3">
    <source>
        <dbReference type="Proteomes" id="UP000533598"/>
    </source>
</evidence>
<gene>
    <name evidence="2" type="ORF">HNR67_008036</name>
</gene>
<dbReference type="PANTHER" id="PTHR43586:SF21">
    <property type="entry name" value="PYRIDOXAL PHOSPHATE (PLP)-DEPENDENT ASPARTATE AMINOTRANSFERASE SUPERFAMILY"/>
    <property type="match status" value="1"/>
</dbReference>
<dbReference type="RefSeq" id="WP_185008838.1">
    <property type="nucleotide sequence ID" value="NZ_BAAAUI010000034.1"/>
</dbReference>
<dbReference type="Proteomes" id="UP000533598">
    <property type="component" value="Unassembled WGS sequence"/>
</dbReference>
<keyword evidence="3" id="KW-1185">Reference proteome</keyword>
<dbReference type="InterPro" id="IPR015421">
    <property type="entry name" value="PyrdxlP-dep_Trfase_major"/>
</dbReference>
<dbReference type="EMBL" id="JACHMH010000001">
    <property type="protein sequence ID" value="MBB4681918.1"/>
    <property type="molecule type" value="Genomic_DNA"/>
</dbReference>
<proteinExistence type="predicted"/>
<dbReference type="GO" id="GO:0016829">
    <property type="term" value="F:lyase activity"/>
    <property type="evidence" value="ECO:0007669"/>
    <property type="project" value="UniProtKB-KW"/>
</dbReference>